<proteinExistence type="predicted"/>
<keyword evidence="1" id="KW-0808">Transferase</keyword>
<dbReference type="InterPro" id="IPR043129">
    <property type="entry name" value="ATPase_NBD"/>
</dbReference>
<dbReference type="SUPFAM" id="SSF53067">
    <property type="entry name" value="Actin-like ATPase domain"/>
    <property type="match status" value="1"/>
</dbReference>
<protein>
    <submittedName>
        <fullName evidence="1">Beta-glucoside kinase</fullName>
    </submittedName>
</protein>
<keyword evidence="1" id="KW-0418">Kinase</keyword>
<dbReference type="EMBL" id="SLVV01000013">
    <property type="protein sequence ID" value="TCN21154.1"/>
    <property type="molecule type" value="Genomic_DNA"/>
</dbReference>
<organism evidence="1 2">
    <name type="scientific">Mesobacillus foraminis</name>
    <dbReference type="NCBI Taxonomy" id="279826"/>
    <lineage>
        <taxon>Bacteria</taxon>
        <taxon>Bacillati</taxon>
        <taxon>Bacillota</taxon>
        <taxon>Bacilli</taxon>
        <taxon>Bacillales</taxon>
        <taxon>Bacillaceae</taxon>
        <taxon>Mesobacillus</taxon>
    </lineage>
</organism>
<accession>A0A4R2B6V3</accession>
<dbReference type="Gene3D" id="3.30.420.40">
    <property type="match status" value="1"/>
</dbReference>
<gene>
    <name evidence="1" type="ORF">EV146_11378</name>
</gene>
<dbReference type="Proteomes" id="UP000295689">
    <property type="component" value="Unassembled WGS sequence"/>
</dbReference>
<comment type="caution">
    <text evidence="1">The sequence shown here is derived from an EMBL/GenBank/DDBJ whole genome shotgun (WGS) entry which is preliminary data.</text>
</comment>
<dbReference type="AlphaFoldDB" id="A0A4R2B6V3"/>
<dbReference type="GO" id="GO:0016301">
    <property type="term" value="F:kinase activity"/>
    <property type="evidence" value="ECO:0007669"/>
    <property type="project" value="UniProtKB-KW"/>
</dbReference>
<evidence type="ECO:0000313" key="2">
    <source>
        <dbReference type="Proteomes" id="UP000295689"/>
    </source>
</evidence>
<name>A0A4R2B6V3_9BACI</name>
<sequence length="103" mass="11480">MEDYTILSKYIYPTQCGNLEFFLSDILYVIEEYTSSSISGIAISLPGYINPKSSFSHQAGSITALDNPEKRRLISYKPSASMVVRKNNVLKSDLLSATFAVLF</sequence>
<keyword evidence="2" id="KW-1185">Reference proteome</keyword>
<evidence type="ECO:0000313" key="1">
    <source>
        <dbReference type="EMBL" id="TCN21154.1"/>
    </source>
</evidence>
<reference evidence="1 2" key="1">
    <citation type="journal article" date="2015" name="Stand. Genomic Sci.">
        <title>Genomic Encyclopedia of Bacterial and Archaeal Type Strains, Phase III: the genomes of soil and plant-associated and newly described type strains.</title>
        <authorList>
            <person name="Whitman W.B."/>
            <person name="Woyke T."/>
            <person name="Klenk H.P."/>
            <person name="Zhou Y."/>
            <person name="Lilburn T.G."/>
            <person name="Beck B.J."/>
            <person name="De Vos P."/>
            <person name="Vandamme P."/>
            <person name="Eisen J.A."/>
            <person name="Garrity G."/>
            <person name="Hugenholtz P."/>
            <person name="Kyrpides N.C."/>
        </authorList>
    </citation>
    <scope>NUCLEOTIDE SEQUENCE [LARGE SCALE GENOMIC DNA]</scope>
    <source>
        <strain evidence="1 2">CV53</strain>
    </source>
</reference>